<evidence type="ECO:0000256" key="1">
    <source>
        <dbReference type="SAM" id="MobiDB-lite"/>
    </source>
</evidence>
<sequence length="362" mass="38935">ASTKASATDGRARAEPAAAGTAAGAAAGSSHPRPSEPQEPQRSDARSEKKGSTPAQGQGQRKGTKVDLQKAAPDAAAAQGRHEKLVLTPRHVAGPGPGHGEARTTFSAGAASLTQATRGSGSGHDESDRSWRHVSEADRSRGHRGERSTAAEPDEQMHGKAVKLTGSNTVQRGEGASRAEFSQGSPAASDKGRVWRGKDRGEASSRGSGQLRAEDGWDEEVYDYTDQYREPVTRRDEGRPLPPRPPLARPRQVVLKSRSRSPKSLAARDTDRHGTHGHSGHKEQADRSYREWPRAVQANGEHYEAPRIRPLPEVTRGAVARFDIHLRPVIEVMLPPRSPIAWPSVTRGHARRTNKAVKGHAS</sequence>
<gene>
    <name evidence="2" type="ORF">SNEC2469_LOCUS3045</name>
</gene>
<evidence type="ECO:0000313" key="2">
    <source>
        <dbReference type="EMBL" id="CAE7224142.1"/>
    </source>
</evidence>
<dbReference type="OrthoDB" id="10467041at2759"/>
<feature type="region of interest" description="Disordered" evidence="1">
    <location>
        <begin position="1"/>
        <end position="297"/>
    </location>
</feature>
<feature type="non-terminal residue" evidence="2">
    <location>
        <position position="1"/>
    </location>
</feature>
<keyword evidence="3" id="KW-1185">Reference proteome</keyword>
<feature type="compositionally biased region" description="Low complexity" evidence="1">
    <location>
        <begin position="15"/>
        <end position="28"/>
    </location>
</feature>
<name>A0A812KHT5_9DINO</name>
<feature type="region of interest" description="Disordered" evidence="1">
    <location>
        <begin position="340"/>
        <end position="362"/>
    </location>
</feature>
<reference evidence="2" key="1">
    <citation type="submission" date="2021-02" db="EMBL/GenBank/DDBJ databases">
        <authorList>
            <person name="Dougan E. K."/>
            <person name="Rhodes N."/>
            <person name="Thang M."/>
            <person name="Chan C."/>
        </authorList>
    </citation>
    <scope>NUCLEOTIDE SEQUENCE</scope>
</reference>
<feature type="compositionally biased region" description="Basic and acidic residues" evidence="1">
    <location>
        <begin position="123"/>
        <end position="149"/>
    </location>
</feature>
<feature type="compositionally biased region" description="Polar residues" evidence="1">
    <location>
        <begin position="104"/>
        <end position="119"/>
    </location>
</feature>
<feature type="compositionally biased region" description="Basic and acidic residues" evidence="1">
    <location>
        <begin position="226"/>
        <end position="239"/>
    </location>
</feature>
<organism evidence="2 3">
    <name type="scientific">Symbiodinium necroappetens</name>
    <dbReference type="NCBI Taxonomy" id="1628268"/>
    <lineage>
        <taxon>Eukaryota</taxon>
        <taxon>Sar</taxon>
        <taxon>Alveolata</taxon>
        <taxon>Dinophyceae</taxon>
        <taxon>Suessiales</taxon>
        <taxon>Symbiodiniaceae</taxon>
        <taxon>Symbiodinium</taxon>
    </lineage>
</organism>
<dbReference type="AlphaFoldDB" id="A0A812KHT5"/>
<dbReference type="EMBL" id="CAJNJA010007405">
    <property type="protein sequence ID" value="CAE7224142.1"/>
    <property type="molecule type" value="Genomic_DNA"/>
</dbReference>
<feature type="compositionally biased region" description="Basic and acidic residues" evidence="1">
    <location>
        <begin position="190"/>
        <end position="203"/>
    </location>
</feature>
<dbReference type="Proteomes" id="UP000601435">
    <property type="component" value="Unassembled WGS sequence"/>
</dbReference>
<feature type="compositionally biased region" description="Basic residues" evidence="1">
    <location>
        <begin position="348"/>
        <end position="362"/>
    </location>
</feature>
<accession>A0A812KHT5</accession>
<feature type="compositionally biased region" description="Basic and acidic residues" evidence="1">
    <location>
        <begin position="266"/>
        <end position="293"/>
    </location>
</feature>
<evidence type="ECO:0000313" key="3">
    <source>
        <dbReference type="Proteomes" id="UP000601435"/>
    </source>
</evidence>
<protein>
    <submittedName>
        <fullName evidence="2">Uncharacterized protein</fullName>
    </submittedName>
</protein>
<proteinExistence type="predicted"/>
<comment type="caution">
    <text evidence="2">The sequence shown here is derived from an EMBL/GenBank/DDBJ whole genome shotgun (WGS) entry which is preliminary data.</text>
</comment>
<feature type="compositionally biased region" description="Basic and acidic residues" evidence="1">
    <location>
        <begin position="33"/>
        <end position="51"/>
    </location>
</feature>